<proteinExistence type="predicted"/>
<sequence length="250" mass="30117">MKIFTYDGTFAGLLSLISYCYKQKILPDFIYKECSPGFFDIFEIHKEIKTNQKDSKFVVNLIIQKTDLNVLKNIFLGYLSDMENIEATIVKYFFLCINLNKNAEMFIKKDCVIKLKRVLHKVKKEAHKFTGLLRFRKISNELYYAPFEPDHNIIPLLRNHFVKRFPTQNWIIHDLRRNIALFYNKDTASTLLKFSSDIPVLKKEQLPHDEVFFQKLWKEYFNSVTIKERKNLKLQRQYMPLRYWKYLTEL</sequence>
<dbReference type="Pfam" id="PF13566">
    <property type="entry name" value="DUF4130"/>
    <property type="match status" value="1"/>
</dbReference>
<dbReference type="EMBL" id="CP071446">
    <property type="protein sequence ID" value="QTA37712.1"/>
    <property type="molecule type" value="Genomic_DNA"/>
</dbReference>
<dbReference type="NCBIfam" id="TIGR03915">
    <property type="entry name" value="SAM_7_link_chp"/>
    <property type="match status" value="1"/>
</dbReference>
<dbReference type="InterPro" id="IPR025404">
    <property type="entry name" value="DUF4130"/>
</dbReference>
<gene>
    <name evidence="2" type="ORF">JYK00_08290</name>
</gene>
<evidence type="ECO:0000313" key="3">
    <source>
        <dbReference type="Proteomes" id="UP000671862"/>
    </source>
</evidence>
<name>A0ABX7S7V8_9BACT</name>
<organism evidence="2 3">
    <name type="scientific">Thermosipho ferrireducens</name>
    <dbReference type="NCBI Taxonomy" id="2571116"/>
    <lineage>
        <taxon>Bacteria</taxon>
        <taxon>Thermotogati</taxon>
        <taxon>Thermotogota</taxon>
        <taxon>Thermotogae</taxon>
        <taxon>Thermotogales</taxon>
        <taxon>Fervidobacteriaceae</taxon>
        <taxon>Thermosipho</taxon>
    </lineage>
</organism>
<reference evidence="2 3" key="1">
    <citation type="submission" date="2021-03" db="EMBL/GenBank/DDBJ databases">
        <title>Thermosipho ferrireducens sp.nov., an anaerobic thermophilic iron-reducing bacterium isolated from a deep-sea hydrothermal sulfide deposits.</title>
        <authorList>
            <person name="Zeng X."/>
            <person name="Chen Y."/>
            <person name="Shao Z."/>
        </authorList>
    </citation>
    <scope>NUCLEOTIDE SEQUENCE [LARGE SCALE GENOMIC DNA]</scope>
    <source>
        <strain evidence="2 3">JL129W03</strain>
    </source>
</reference>
<feature type="domain" description="DUF4130" evidence="1">
    <location>
        <begin position="84"/>
        <end position="249"/>
    </location>
</feature>
<protein>
    <submittedName>
        <fullName evidence="2">TIGR03915 family putative DNA repair protein</fullName>
    </submittedName>
</protein>
<accession>A0ABX7S7V8</accession>
<dbReference type="RefSeq" id="WP_207566436.1">
    <property type="nucleotide sequence ID" value="NZ_CP071446.1"/>
</dbReference>
<keyword evidence="3" id="KW-1185">Reference proteome</keyword>
<evidence type="ECO:0000259" key="1">
    <source>
        <dbReference type="Pfam" id="PF13566"/>
    </source>
</evidence>
<dbReference type="InterPro" id="IPR023875">
    <property type="entry name" value="DNA_repair_put"/>
</dbReference>
<evidence type="ECO:0000313" key="2">
    <source>
        <dbReference type="EMBL" id="QTA37712.1"/>
    </source>
</evidence>
<dbReference type="Proteomes" id="UP000671862">
    <property type="component" value="Chromosome"/>
</dbReference>